<dbReference type="PANTHER" id="PTHR11012:SF57">
    <property type="entry name" value="LD10016P"/>
    <property type="match status" value="1"/>
</dbReference>
<gene>
    <name evidence="2" type="ORF">HICCMSTLAB_LOCUS4604</name>
</gene>
<comment type="caution">
    <text evidence="2">The sequence shown here is derived from an EMBL/GenBank/DDBJ whole genome shotgun (WGS) entry which is preliminary data.</text>
</comment>
<reference evidence="2" key="1">
    <citation type="submission" date="2021-04" db="EMBL/GenBank/DDBJ databases">
        <authorList>
            <person name="Chebbi M.A.C M."/>
        </authorList>
    </citation>
    <scope>NUCLEOTIDE SEQUENCE</scope>
</reference>
<keyword evidence="3" id="KW-1185">Reference proteome</keyword>
<proteinExistence type="predicted"/>
<accession>A0A8J2HC15</accession>
<dbReference type="Pfam" id="PF02958">
    <property type="entry name" value="EcKL"/>
    <property type="match status" value="2"/>
</dbReference>
<name>A0A8J2HC15_COTCN</name>
<protein>
    <recommendedName>
        <fullName evidence="1">CHK kinase-like domain-containing protein</fullName>
    </recommendedName>
</protein>
<evidence type="ECO:0000259" key="1">
    <source>
        <dbReference type="SMART" id="SM00587"/>
    </source>
</evidence>
<dbReference type="InterPro" id="IPR004119">
    <property type="entry name" value="EcKL"/>
</dbReference>
<feature type="domain" description="CHK kinase-like" evidence="1">
    <location>
        <begin position="135"/>
        <end position="337"/>
    </location>
</feature>
<dbReference type="InterPro" id="IPR011009">
    <property type="entry name" value="Kinase-like_dom_sf"/>
</dbReference>
<evidence type="ECO:0000313" key="2">
    <source>
        <dbReference type="EMBL" id="CAG5087770.1"/>
    </source>
</evidence>
<organism evidence="2 3">
    <name type="scientific">Cotesia congregata</name>
    <name type="common">Parasitoid wasp</name>
    <name type="synonym">Apanteles congregatus</name>
    <dbReference type="NCBI Taxonomy" id="51543"/>
    <lineage>
        <taxon>Eukaryota</taxon>
        <taxon>Metazoa</taxon>
        <taxon>Ecdysozoa</taxon>
        <taxon>Arthropoda</taxon>
        <taxon>Hexapoda</taxon>
        <taxon>Insecta</taxon>
        <taxon>Pterygota</taxon>
        <taxon>Neoptera</taxon>
        <taxon>Endopterygota</taxon>
        <taxon>Hymenoptera</taxon>
        <taxon>Apocrita</taxon>
        <taxon>Ichneumonoidea</taxon>
        <taxon>Braconidae</taxon>
        <taxon>Microgastrinae</taxon>
        <taxon>Cotesia</taxon>
    </lineage>
</organism>
<evidence type="ECO:0000313" key="3">
    <source>
        <dbReference type="Proteomes" id="UP000786811"/>
    </source>
</evidence>
<dbReference type="PANTHER" id="PTHR11012">
    <property type="entry name" value="PROTEIN KINASE-LIKE DOMAIN-CONTAINING"/>
    <property type="match status" value="1"/>
</dbReference>
<dbReference type="AlphaFoldDB" id="A0A8J2HC15"/>
<sequence length="822" mass="94296">MDLSEVISSKFGEKNLKNILSKATGHEISKISDTGCEFEANSTKGDNYLSVVHRVRIHGLVDGKQIETRVIIKTLPRNIATRKTFRSAEFFENEINFYNKVIPLMEKFLETKGKKNFLPAPKCWDKYFDGENDFIVLEDIRTRGYGHIARQDPWKLENIKVILKTLAQFHAISFAFKDQCPEVFSQIPKILKECFYGTEKHWAWYGEYYNETLNVAKDAVSKEYPGSSEEKKFLSIPARFFFEKSMEICRHPEAPTSVVTQGDSWAANFMLNLSEKSSSSDQEPAAILLDFQLARCSSPVTDIAYFLYTSTDKVTRDNHFQDLLNYYHCNLIETVVSLGSKPDLYPLDTFLQEVKEKFILGFGFSIEALPVMTLDESEAFDIEDIQGTEAVNISKVWKVKPISCKKNRKRVADAMLLTEKTLENIVKQATGGNNIEIIDWKSEEASKKGDSYLSTVTRLTIEAIVDNKNNNLKVVIKSLPDNLGRRKTFRSAEFFRNEITFYTKVMPLFRSFLTSKNQNHLLLVPDCYAHILDGENDFIVLEDVTTRGFGPASRQSTLSIEEFELILKAMARFHGVSFACKANDSKKFSDVSNQLIETYFSDNHWDWYKTFHGVAIKIAKDAMEKEYPETEEQKKFLSIQGNDLWRKSVQVCSQTTTPSSVINQGDAWAPNFLMRSTESGEKEALLLDFQLARCASPIADLSFFIYSCSDTRLREIHFDKLLEFYYKHLAETIKVLGGNPDNIYSRETFFGEVQKEFGHGLNFCLESVPLSMLEEDELFELDEIQGTTVDLADVWKLKPIENKEKRKRLADIIMHAIQHDFI</sequence>
<dbReference type="SUPFAM" id="SSF56112">
    <property type="entry name" value="Protein kinase-like (PK-like)"/>
    <property type="match status" value="2"/>
</dbReference>
<dbReference type="SMART" id="SM00587">
    <property type="entry name" value="CHK"/>
    <property type="match status" value="2"/>
</dbReference>
<dbReference type="InterPro" id="IPR015897">
    <property type="entry name" value="CHK_kinase-like"/>
</dbReference>
<dbReference type="EMBL" id="CAJNRD030001119">
    <property type="protein sequence ID" value="CAG5087770.1"/>
    <property type="molecule type" value="Genomic_DNA"/>
</dbReference>
<dbReference type="OrthoDB" id="5396515at2759"/>
<dbReference type="Gene3D" id="3.90.1200.10">
    <property type="match status" value="2"/>
</dbReference>
<dbReference type="Proteomes" id="UP000786811">
    <property type="component" value="Unassembled WGS sequence"/>
</dbReference>
<feature type="domain" description="CHK kinase-like" evidence="1">
    <location>
        <begin position="539"/>
        <end position="735"/>
    </location>
</feature>